<evidence type="ECO:0000313" key="3">
    <source>
        <dbReference type="Proteomes" id="UP000077519"/>
    </source>
</evidence>
<sequence>MTADLPNFRFNPRAYELGYFVNESGKCDACGRERELKYRGSFYCVDEVDYLCPWCVADGTAARTFGGEFNDWLGIEGVPSSPDEPITIDVDESREVSERTPSYPTWQQEQWKSHCGRPCAFVGDVGADDLQNYLHEHDFAADVNGGTGYDTTVVRSFLEREGDLAGYLFRCLSCGAHRLHVDAS</sequence>
<proteinExistence type="inferred from homology"/>
<keyword evidence="3" id="KW-1185">Reference proteome</keyword>
<dbReference type="EMBL" id="LVHI01000001">
    <property type="protein sequence ID" value="OAK57305.1"/>
    <property type="molecule type" value="Genomic_DNA"/>
</dbReference>
<reference evidence="2 3" key="1">
    <citation type="submission" date="2016-03" db="EMBL/GenBank/DDBJ databases">
        <title>Genome sequence of Rhodococcus kyotonensis KB10.</title>
        <authorList>
            <person name="Jeong H."/>
            <person name="Hong C.E."/>
            <person name="Jo S.H."/>
            <person name="Park J.M."/>
        </authorList>
    </citation>
    <scope>NUCLEOTIDE SEQUENCE [LARGE SCALE GENOMIC DNA]</scope>
    <source>
        <strain evidence="2 3">KB10</strain>
    </source>
</reference>
<evidence type="ECO:0000256" key="1">
    <source>
        <dbReference type="ARBA" id="ARBA00008525"/>
    </source>
</evidence>
<comment type="caution">
    <text evidence="2">The sequence shown here is derived from an EMBL/GenBank/DDBJ whole genome shotgun (WGS) entry which is preliminary data.</text>
</comment>
<evidence type="ECO:0008006" key="4">
    <source>
        <dbReference type="Google" id="ProtNLM"/>
    </source>
</evidence>
<dbReference type="Proteomes" id="UP000077519">
    <property type="component" value="Unassembled WGS sequence"/>
</dbReference>
<name>A0A177YP46_9NOCA</name>
<dbReference type="Pfam" id="PF03691">
    <property type="entry name" value="UPF0167"/>
    <property type="match status" value="1"/>
</dbReference>
<dbReference type="AlphaFoldDB" id="A0A177YP46"/>
<comment type="similarity">
    <text evidence="1">Belongs to the UPF0167 family.</text>
</comment>
<dbReference type="RefSeq" id="WP_068420475.1">
    <property type="nucleotide sequence ID" value="NZ_LVHI01000001.1"/>
</dbReference>
<organism evidence="2 3">
    <name type="scientific">Rhodococcoides kyotonense</name>
    <dbReference type="NCBI Taxonomy" id="398843"/>
    <lineage>
        <taxon>Bacteria</taxon>
        <taxon>Bacillati</taxon>
        <taxon>Actinomycetota</taxon>
        <taxon>Actinomycetes</taxon>
        <taxon>Mycobacteriales</taxon>
        <taxon>Nocardiaceae</taxon>
        <taxon>Rhodococcoides</taxon>
    </lineage>
</organism>
<evidence type="ECO:0000313" key="2">
    <source>
        <dbReference type="EMBL" id="OAK57305.1"/>
    </source>
</evidence>
<accession>A0A177YP46</accession>
<gene>
    <name evidence="2" type="ORF">A3K89_00315</name>
</gene>
<dbReference type="InterPro" id="IPR005363">
    <property type="entry name" value="UPF0167"/>
</dbReference>
<protein>
    <recommendedName>
        <fullName evidence="4">CbrC family protein</fullName>
    </recommendedName>
</protein>